<dbReference type="InterPro" id="IPR000562">
    <property type="entry name" value="FN_type2_dom"/>
</dbReference>
<evidence type="ECO:0000256" key="9">
    <source>
        <dbReference type="PROSITE-ProRule" id="PRU00479"/>
    </source>
</evidence>
<dbReference type="Pfam" id="PF00878">
    <property type="entry name" value="CIMR"/>
    <property type="match status" value="9"/>
</dbReference>
<evidence type="ECO:0000313" key="14">
    <source>
        <dbReference type="Proteomes" id="UP000245341"/>
    </source>
</evidence>
<evidence type="ECO:0000256" key="8">
    <source>
        <dbReference type="ARBA" id="ARBA00023157"/>
    </source>
</evidence>
<keyword evidence="7 11" id="KW-0472">Membrane</keyword>
<keyword evidence="14" id="KW-1185">Reference proteome</keyword>
<dbReference type="FunFam" id="2.10.10.10:FF:000006">
    <property type="entry name" value="Insulin-like growth factor 2 receptor"/>
    <property type="match status" value="1"/>
</dbReference>
<keyword evidence="6 11" id="KW-1133">Transmembrane helix</keyword>
<dbReference type="FunFam" id="2.70.130.10:FF:000015">
    <property type="entry name" value="Insulin-like growth factor 2 receptor"/>
    <property type="match status" value="1"/>
</dbReference>
<feature type="domain" description="MRH" evidence="13">
    <location>
        <begin position="208"/>
        <end position="353"/>
    </location>
</feature>
<dbReference type="GO" id="GO:0000139">
    <property type="term" value="C:Golgi membrane"/>
    <property type="evidence" value="ECO:0007669"/>
    <property type="project" value="UniProtKB-SubCell"/>
</dbReference>
<dbReference type="Proteomes" id="UP000245341">
    <property type="component" value="Unplaced"/>
</dbReference>
<keyword evidence="8" id="KW-1015">Disulfide bond</keyword>
<dbReference type="InterPro" id="IPR009011">
    <property type="entry name" value="Man6P_isomerase_rcpt-bd_dom_sf"/>
</dbReference>
<evidence type="ECO:0000259" key="12">
    <source>
        <dbReference type="PROSITE" id="PS51092"/>
    </source>
</evidence>
<dbReference type="PRINTS" id="PR00013">
    <property type="entry name" value="FNTYPEII"/>
</dbReference>
<dbReference type="FunFam" id="2.70.130.10:FF:000012">
    <property type="entry name" value="Insulin-like growth factor 2 receptor"/>
    <property type="match status" value="1"/>
</dbReference>
<dbReference type="PROSITE" id="PS00023">
    <property type="entry name" value="FN2_1"/>
    <property type="match status" value="1"/>
</dbReference>
<feature type="domain" description="MRH" evidence="13">
    <location>
        <begin position="1113"/>
        <end position="1258"/>
    </location>
</feature>
<evidence type="ECO:0000256" key="10">
    <source>
        <dbReference type="SAM" id="MobiDB-lite"/>
    </source>
</evidence>
<feature type="domain" description="MRH" evidence="13">
    <location>
        <begin position="666"/>
        <end position="775"/>
    </location>
</feature>
<dbReference type="InterPro" id="IPR044865">
    <property type="entry name" value="MRH_dom"/>
</dbReference>
<dbReference type="FunFam" id="2.70.130.10:FF:000016">
    <property type="entry name" value="Insulin-like growth factor 2 receptor"/>
    <property type="match status" value="1"/>
</dbReference>
<dbReference type="GO" id="GO:0005802">
    <property type="term" value="C:trans-Golgi network"/>
    <property type="evidence" value="ECO:0007669"/>
    <property type="project" value="TreeGrafter"/>
</dbReference>
<dbReference type="FunFam" id="2.70.130.10:FF:000006">
    <property type="entry name" value="Insulin-like growth factor 2 receptor"/>
    <property type="match status" value="1"/>
</dbReference>
<reference evidence="15" key="1">
    <citation type="submission" date="2025-08" db="UniProtKB">
        <authorList>
            <consortium name="RefSeq"/>
        </authorList>
    </citation>
    <scope>IDENTIFICATION</scope>
    <source>
        <tissue evidence="15">Liver</tissue>
    </source>
</reference>
<evidence type="ECO:0000256" key="6">
    <source>
        <dbReference type="ARBA" id="ARBA00022989"/>
    </source>
</evidence>
<dbReference type="Gene3D" id="2.10.10.10">
    <property type="entry name" value="Fibronectin, type II, collagen-binding"/>
    <property type="match status" value="1"/>
</dbReference>
<dbReference type="CDD" id="cd00062">
    <property type="entry name" value="FN2"/>
    <property type="match status" value="1"/>
</dbReference>
<dbReference type="InterPro" id="IPR000479">
    <property type="entry name" value="CIMR_rpt"/>
</dbReference>
<evidence type="ECO:0000256" key="11">
    <source>
        <dbReference type="SAM" id="Phobius"/>
    </source>
</evidence>
<dbReference type="SMART" id="SM00059">
    <property type="entry name" value="FN2"/>
    <property type="match status" value="1"/>
</dbReference>
<dbReference type="PROSITE" id="PS51092">
    <property type="entry name" value="FN2_2"/>
    <property type="match status" value="1"/>
</dbReference>
<feature type="domain" description="Fibronectin type-II" evidence="12">
    <location>
        <begin position="876"/>
        <end position="922"/>
    </location>
</feature>
<dbReference type="FunFam" id="2.70.130.10:FF:000022">
    <property type="entry name" value="Insulin-like growth factor 2 receptor"/>
    <property type="match status" value="1"/>
</dbReference>
<keyword evidence="3 11" id="KW-0812">Transmembrane</keyword>
<dbReference type="GO" id="GO:0007041">
    <property type="term" value="P:lysosomal transport"/>
    <property type="evidence" value="ECO:0007669"/>
    <property type="project" value="InterPro"/>
</dbReference>
<comment type="caution">
    <text evidence="9">Lacks conserved residue(s) required for the propagation of feature annotation.</text>
</comment>
<gene>
    <name evidence="15" type="primary">IGF2R</name>
</gene>
<dbReference type="PROSITE" id="PS51914">
    <property type="entry name" value="MRH"/>
    <property type="match status" value="8"/>
</dbReference>
<dbReference type="GO" id="GO:0010008">
    <property type="term" value="C:endosome membrane"/>
    <property type="evidence" value="ECO:0007669"/>
    <property type="project" value="UniProtKB-SubCell"/>
</dbReference>
<dbReference type="FunFam" id="2.70.130.10:FF:000013">
    <property type="entry name" value="Insulin-like growth factor 2 receptor"/>
    <property type="match status" value="1"/>
</dbReference>
<dbReference type="FunFam" id="2.70.130.10:FF:000010">
    <property type="entry name" value="Insulin-like growth factor 2 receptor"/>
    <property type="match status" value="1"/>
</dbReference>
<dbReference type="RefSeq" id="XP_006733287.1">
    <property type="nucleotide sequence ID" value="XM_006733224.2"/>
</dbReference>
<dbReference type="PANTHER" id="PTHR15071:SF0">
    <property type="entry name" value="MANNOSE 6-PHOSPHATE RECEPTOR-LIKE PROTEIN 1"/>
    <property type="match status" value="1"/>
</dbReference>
<sequence length="1471" mass="162493">MTAVPEFQIRQAPVLVAAGGYVAQAWGTIPKLTAKSNCRYEIEWITEYACHRDYLESKTCSLSSEQHDITIDLQPLRQDGALSSSYYASDGKEYMFYLNVCGEVEVPFCSKKEAAICQVKKNEPSQIKVAGKYQNQTLRYSDGDLTLIYSGGDECSSGFQRMSVINFECNKTAGNDGKGAPVFSGEVDCTYFFTWDTKYACVKEKEDLLCSVADGKKRYDLSALARHSEPEQNWEAVDGSQRETEKKHFFINICHKVLQEGQARGCPEDAAVCSVDKSGFKSLGKFISSPTKERGNLQLSYSDGSDCGHRKITTNITLICKPGDLESAPVLRTSEDNGCFYEFEWHTAAACVLSKTEGENCTVFDSQAGFSFDLSPLTKKNGAYKIETDKYDFYINVCGAVSVSSCQPDSGACQVAKSGNKAWNLGLSNAKLSYYDGMIQLNYKDGMPYNNGKHTPRATLITFLCDREAGVGLPEYQEEDNSTYNFRWYTSYACPEEPLECVVTDPSTLEQYDLSSLAKSEGGRGGNWYAMDNAGKHSTWRKYYINVCRPLNPVPGCDRYASVCQMKYNNDQGSFSEVVSISNLGVAKTGPTVEDSGSLLIEYVNGSACTTSDGRLTTYTTRIHLVCSRGSLNTHPIFSLSWECVVSFLWNTEAACPIQIMTDTDQACSIRDPNSGFVFDLNPLNSSQGYVVSGIGKTFVDIGRVTGPPILNPIANEVYLNFESSTPCLADKHFNYTSLIAFHCRRGVSMGAPMLLRTSDCDFVFGWETPLVCPDEVKVDGCSLTDEQLHYSFNLSSLSKSTFKVTRDSRTYSVGVCTAAAGLDEGGCKDGGVCLLSRNKGASFGRLASMRLDYRHQDEAVILSYANGDNCPPETEEGDPCVFPFIFNGKSYEECVLEGRARLWCSTTANYDRDREWGFCRHSNSHRMSAIIFKCDEEADIGRPQVFSEVRGCEVTFEWKTKVVCPPKKMECKFIQKHKTYDLRLLSSLTGSWFFVHEGDSYYINLCQKIYKGPLDCSDRASICKKSASGVVQVLGLVHTQRLDVLDDKVIVTYSKGYQCGENKTASAVIELTCAKTVGRPSFMRFDIDSCTYYFSWDSRAACAVKPQEVQMVNGTITNPINGKSFSLGDIYFKLFSASGDMRTNGDKYLYEIQLSSITSSRNPACSGANICQVKPNDQHFSRKVGTSDKTKYYVQDGDLDVVFASSSKCGKDKTKSVSSTIFFHCDPLVKDGIPEFSHETADCQYLFSWYTSAVCPLGVGLDGDSAGEDTPEHRGLSERSQAVGAVLSLLLVALTGCLLTLLLYKKERREIVLSRLTSCCRRSANVSYKYSKVNKEEEADENETEWLMEEIQVPTPRPGKEGQENGHVTTKSVKAEALTSLHGDEQDSEDEVLTIPEVKVHLGRGTGAASMPHGHTPQRRGLRESADGAGVLLRGDLVRRGKSRPAPPKTVSSGGLAAFHDDSDEDLLHI</sequence>
<evidence type="ECO:0000256" key="1">
    <source>
        <dbReference type="ARBA" id="ARBA00004308"/>
    </source>
</evidence>
<dbReference type="GO" id="GO:0005537">
    <property type="term" value="F:D-mannose binding"/>
    <property type="evidence" value="ECO:0007669"/>
    <property type="project" value="InterPro"/>
</dbReference>
<evidence type="ECO:0000256" key="3">
    <source>
        <dbReference type="ARBA" id="ARBA00022692"/>
    </source>
</evidence>
<keyword evidence="15" id="KW-0675">Receptor</keyword>
<evidence type="ECO:0000259" key="13">
    <source>
        <dbReference type="PROSITE" id="PS51914"/>
    </source>
</evidence>
<dbReference type="OrthoDB" id="4504960at2759"/>
<dbReference type="PANTHER" id="PTHR15071">
    <property type="entry name" value="MANNOSE-6-PHOSPHATE RECEPTOR FAMILY MEMBER"/>
    <property type="match status" value="1"/>
</dbReference>
<feature type="domain" description="MRH" evidence="13">
    <location>
        <begin position="499"/>
        <end position="658"/>
    </location>
</feature>
<feature type="domain" description="MRH" evidence="13">
    <location>
        <begin position="58"/>
        <end position="203"/>
    </location>
</feature>
<evidence type="ECO:0000256" key="5">
    <source>
        <dbReference type="ARBA" id="ARBA00022737"/>
    </source>
</evidence>
<name>A0A2U3XP93_LEPWE</name>
<keyword evidence="4" id="KW-0732">Signal</keyword>
<feature type="transmembrane region" description="Helical" evidence="11">
    <location>
        <begin position="1283"/>
        <end position="1305"/>
    </location>
</feature>
<feature type="region of interest" description="Disordered" evidence="10">
    <location>
        <begin position="1405"/>
        <end position="1471"/>
    </location>
</feature>
<dbReference type="SUPFAM" id="SSF50911">
    <property type="entry name" value="Mannose 6-phosphate receptor domain"/>
    <property type="match status" value="8"/>
</dbReference>
<keyword evidence="2" id="KW-0813">Transport</keyword>
<dbReference type="SMART" id="SM01404">
    <property type="entry name" value="CIMR"/>
    <property type="match status" value="8"/>
</dbReference>
<evidence type="ECO:0000256" key="4">
    <source>
        <dbReference type="ARBA" id="ARBA00022729"/>
    </source>
</evidence>
<dbReference type="Gene3D" id="2.70.130.10">
    <property type="entry name" value="Mannose-6-phosphate receptor binding domain"/>
    <property type="match status" value="8"/>
</dbReference>
<proteinExistence type="predicted"/>
<evidence type="ECO:0000313" key="15">
    <source>
        <dbReference type="RefSeq" id="XP_006733287.1"/>
    </source>
</evidence>
<keyword evidence="5" id="KW-0677">Repeat</keyword>
<organism evidence="14 15">
    <name type="scientific">Leptonychotes weddellii</name>
    <name type="common">Weddell seal</name>
    <name type="synonym">Otaria weddellii</name>
    <dbReference type="NCBI Taxonomy" id="9713"/>
    <lineage>
        <taxon>Eukaryota</taxon>
        <taxon>Metazoa</taxon>
        <taxon>Chordata</taxon>
        <taxon>Craniata</taxon>
        <taxon>Vertebrata</taxon>
        <taxon>Euteleostomi</taxon>
        <taxon>Mammalia</taxon>
        <taxon>Eutheria</taxon>
        <taxon>Laurasiatheria</taxon>
        <taxon>Carnivora</taxon>
        <taxon>Caniformia</taxon>
        <taxon>Pinnipedia</taxon>
        <taxon>Phocidae</taxon>
        <taxon>Monachinae</taxon>
        <taxon>Lobodontini</taxon>
        <taxon>Leptonychotes</taxon>
    </lineage>
</organism>
<dbReference type="GO" id="GO:0038023">
    <property type="term" value="F:signaling receptor activity"/>
    <property type="evidence" value="ECO:0007669"/>
    <property type="project" value="InterPro"/>
</dbReference>
<dbReference type="CTD" id="3482"/>
<accession>A0A2U3XP93</accession>
<feature type="domain" description="MRH" evidence="13">
    <location>
        <begin position="780"/>
        <end position="967"/>
    </location>
</feature>
<evidence type="ECO:0000256" key="2">
    <source>
        <dbReference type="ARBA" id="ARBA00022448"/>
    </source>
</evidence>
<dbReference type="InterPro" id="IPR013806">
    <property type="entry name" value="Kringle-like"/>
</dbReference>
<feature type="domain" description="MRH" evidence="13">
    <location>
        <begin position="359"/>
        <end position="496"/>
    </location>
</feature>
<comment type="subcellular location">
    <subcellularLocation>
        <location evidence="1">Endomembrane system</location>
    </subcellularLocation>
</comment>
<dbReference type="SUPFAM" id="SSF57440">
    <property type="entry name" value="Kringle-like"/>
    <property type="match status" value="1"/>
</dbReference>
<dbReference type="KEGG" id="lww:102745248"/>
<dbReference type="GeneID" id="102745248"/>
<dbReference type="InterPro" id="IPR036943">
    <property type="entry name" value="FN_type2_sf"/>
</dbReference>
<dbReference type="Pfam" id="PF00040">
    <property type="entry name" value="fn2"/>
    <property type="match status" value="1"/>
</dbReference>
<dbReference type="STRING" id="9713.A0A2U3XP93"/>
<evidence type="ECO:0000256" key="7">
    <source>
        <dbReference type="ARBA" id="ARBA00023136"/>
    </source>
</evidence>
<feature type="domain" description="MRH" evidence="13">
    <location>
        <begin position="970"/>
        <end position="1105"/>
    </location>
</feature>
<protein>
    <submittedName>
        <fullName evidence="15">Cation-independent mannose-6-phosphate receptor</fullName>
    </submittedName>
</protein>